<dbReference type="OrthoDB" id="407658at2759"/>
<dbReference type="InterPro" id="IPR029044">
    <property type="entry name" value="Nucleotide-diphossugar_trans"/>
</dbReference>
<dbReference type="AlphaFoldDB" id="A0A1I7SBZ7"/>
<dbReference type="Proteomes" id="UP000095284">
    <property type="component" value="Unplaced"/>
</dbReference>
<evidence type="ECO:0000313" key="2">
    <source>
        <dbReference type="EMBL" id="CAD5211715.1"/>
    </source>
</evidence>
<dbReference type="InterPro" id="IPR004988">
    <property type="entry name" value="DUF273"/>
</dbReference>
<protein>
    <submittedName>
        <fullName evidence="2">(pine wood nematode) hypothetical protein</fullName>
    </submittedName>
</protein>
<dbReference type="Proteomes" id="UP000659654">
    <property type="component" value="Unassembled WGS sequence"/>
</dbReference>
<organism evidence="4 6">
    <name type="scientific">Bursaphelenchus xylophilus</name>
    <name type="common">Pinewood nematode worm</name>
    <name type="synonym">Aphelenchoides xylophilus</name>
    <dbReference type="NCBI Taxonomy" id="6326"/>
    <lineage>
        <taxon>Eukaryota</taxon>
        <taxon>Metazoa</taxon>
        <taxon>Ecdysozoa</taxon>
        <taxon>Nematoda</taxon>
        <taxon>Chromadorea</taxon>
        <taxon>Rhabditida</taxon>
        <taxon>Tylenchina</taxon>
        <taxon>Tylenchomorpha</taxon>
        <taxon>Aphelenchoidea</taxon>
        <taxon>Aphelenchoididae</taxon>
        <taxon>Bursaphelenchus</taxon>
    </lineage>
</organism>
<keyword evidence="1" id="KW-1133">Transmembrane helix</keyword>
<dbReference type="PANTHER" id="PTHR31562:SF4">
    <property type="entry name" value="DUF268 DOMAIN-CONTAINING PROTEIN-RELATED"/>
    <property type="match status" value="1"/>
</dbReference>
<keyword evidence="5" id="KW-1185">Reference proteome</keyword>
<evidence type="ECO:0000313" key="3">
    <source>
        <dbReference type="EMBL" id="CAG9088984.1"/>
    </source>
</evidence>
<sequence length="387" mass="45264">MIRRYGVSLVYRLSARQWAGLIAAALLLYNWQIFYLQYKKTYSGTFSRDITVDRDKYGKLPVRVVVIQADYSHTSEYILPQSTLHCYCAFHNYTLVDINLARDAKYAQLCAGKDFMFRRHCVLSHYMAQHPEAKWILALDADMGVINPNRLLEEFLKTTNDVVFYDRLFNYEIMAGSFILRNTEFARNFLTTWSEYENKVPDSFHGTDNGALHKVLLDEFAPNASPGESTVCQNLWNTSKDYDDLFVFESCVRSILGFRNVLESKQGSVRILSSSSGYWARDGWQTENYWSDEDFILHGWQERRREFVDLFAWWISPFAVEDFPIEKCSNKHENPGKFWIYKAYTHQPVEYIRSILISTATASYNDHLLRLKKVGQVRSDFAKRLSL</sequence>
<dbReference type="PANTHER" id="PTHR31562">
    <property type="entry name" value="PROTEIN CBG18972"/>
    <property type="match status" value="1"/>
</dbReference>
<evidence type="ECO:0000313" key="5">
    <source>
        <dbReference type="Proteomes" id="UP000659654"/>
    </source>
</evidence>
<keyword evidence="1" id="KW-0472">Membrane</keyword>
<dbReference type="Proteomes" id="UP000582659">
    <property type="component" value="Unassembled WGS sequence"/>
</dbReference>
<evidence type="ECO:0000256" key="1">
    <source>
        <dbReference type="SAM" id="Phobius"/>
    </source>
</evidence>
<feature type="transmembrane region" description="Helical" evidence="1">
    <location>
        <begin position="18"/>
        <end position="38"/>
    </location>
</feature>
<evidence type="ECO:0000313" key="4">
    <source>
        <dbReference type="Proteomes" id="UP000095284"/>
    </source>
</evidence>
<dbReference type="EMBL" id="CAJFCV020000001">
    <property type="protein sequence ID" value="CAG9088984.1"/>
    <property type="molecule type" value="Genomic_DNA"/>
</dbReference>
<dbReference type="Pfam" id="PF03314">
    <property type="entry name" value="DUF273"/>
    <property type="match status" value="1"/>
</dbReference>
<gene>
    <name evidence="2" type="ORF">BXYJ_LOCUS2567</name>
</gene>
<evidence type="ECO:0000313" key="6">
    <source>
        <dbReference type="WBParaSite" id="BXY_1054700.1"/>
    </source>
</evidence>
<dbReference type="Gene3D" id="3.90.550.10">
    <property type="entry name" value="Spore Coat Polysaccharide Biosynthesis Protein SpsA, Chain A"/>
    <property type="match status" value="1"/>
</dbReference>
<accession>A0A1I7SBZ7</accession>
<proteinExistence type="predicted"/>
<reference evidence="3" key="2">
    <citation type="submission" date="2020-08" db="EMBL/GenBank/DDBJ databases">
        <authorList>
            <person name="Kikuchi T."/>
        </authorList>
    </citation>
    <scope>NUCLEOTIDE SEQUENCE</scope>
    <source>
        <strain evidence="2">Ka4C1</strain>
    </source>
</reference>
<dbReference type="EMBL" id="CAJFDI010000001">
    <property type="protein sequence ID" value="CAD5211715.1"/>
    <property type="molecule type" value="Genomic_DNA"/>
</dbReference>
<dbReference type="WBParaSite" id="BXY_1054700.1">
    <property type="protein sequence ID" value="BXY_1054700.1"/>
    <property type="gene ID" value="BXY_1054700"/>
</dbReference>
<reference evidence="6" key="1">
    <citation type="submission" date="2016-11" db="UniProtKB">
        <authorList>
            <consortium name="WormBaseParasite"/>
        </authorList>
    </citation>
    <scope>IDENTIFICATION</scope>
</reference>
<name>A0A1I7SBZ7_BURXY</name>
<keyword evidence="1" id="KW-0812">Transmembrane</keyword>